<dbReference type="Proteomes" id="UP001171620">
    <property type="component" value="Unassembled WGS sequence"/>
</dbReference>
<reference evidence="1 3" key="1">
    <citation type="submission" date="2020-11" db="EMBL/GenBank/DDBJ databases">
        <title>Enhanced detection system for hospital associated transmission using whole genome sequencing surveillance.</title>
        <authorList>
            <person name="Harrison L.H."/>
            <person name="Van Tyne D."/>
            <person name="Marsh J.W."/>
            <person name="Griffith M.P."/>
            <person name="Snyder D.J."/>
            <person name="Cooper V.S."/>
            <person name="Mustapha M."/>
        </authorList>
    </citation>
    <scope>NUCLEOTIDE SEQUENCE [LARGE SCALE GENOMIC DNA]</scope>
    <source>
        <strain evidence="1 3">BC00020</strain>
    </source>
</reference>
<accession>A0AAW7SU82</accession>
<comment type="caution">
    <text evidence="2">The sequence shown here is derived from an EMBL/GenBank/DDBJ whole genome shotgun (WGS) entry which is preliminary data.</text>
</comment>
<gene>
    <name evidence="1" type="ORF">I5589_20440</name>
    <name evidence="2" type="ORF">QZM33_02040</name>
</gene>
<organism evidence="2 4">
    <name type="scientific">Burkholderia vietnamiensis</name>
    <dbReference type="NCBI Taxonomy" id="60552"/>
    <lineage>
        <taxon>Bacteria</taxon>
        <taxon>Pseudomonadati</taxon>
        <taxon>Pseudomonadota</taxon>
        <taxon>Betaproteobacteria</taxon>
        <taxon>Burkholderiales</taxon>
        <taxon>Burkholderiaceae</taxon>
        <taxon>Burkholderia</taxon>
        <taxon>Burkholderia cepacia complex</taxon>
    </lineage>
</organism>
<evidence type="ECO:0000313" key="1">
    <source>
        <dbReference type="EMBL" id="MBJ9689444.1"/>
    </source>
</evidence>
<reference evidence="2" key="2">
    <citation type="submission" date="2023-07" db="EMBL/GenBank/DDBJ databases">
        <title>A collection of bacterial strains from the Burkholderia cepacia Research Laboratory and Repository.</title>
        <authorList>
            <person name="Lipuma J."/>
            <person name="Spilker T."/>
            <person name="Caverly L."/>
        </authorList>
    </citation>
    <scope>NUCLEOTIDE SEQUENCE</scope>
    <source>
        <strain evidence="2">AU44268</strain>
    </source>
</reference>
<dbReference type="EMBL" id="JAUJRV010000001">
    <property type="protein sequence ID" value="MDN7793735.1"/>
    <property type="molecule type" value="Genomic_DNA"/>
</dbReference>
<protein>
    <submittedName>
        <fullName evidence="2">Uncharacterized protein</fullName>
    </submittedName>
</protein>
<evidence type="ECO:0000313" key="2">
    <source>
        <dbReference type="EMBL" id="MDN7793735.1"/>
    </source>
</evidence>
<dbReference type="AlphaFoldDB" id="A0AAW7SU82"/>
<dbReference type="Proteomes" id="UP000808215">
    <property type="component" value="Unassembled WGS sequence"/>
</dbReference>
<sequence length="72" mass="8476">MNDIALSAREKGARLREIERFERLIVSADAPRNPSSSKKYHRRHAFCLIPGKFNPTLEYRLIRIDRCVDYTI</sequence>
<evidence type="ECO:0000313" key="4">
    <source>
        <dbReference type="Proteomes" id="UP001171620"/>
    </source>
</evidence>
<evidence type="ECO:0000313" key="3">
    <source>
        <dbReference type="Proteomes" id="UP000808215"/>
    </source>
</evidence>
<dbReference type="GeneID" id="45684209"/>
<name>A0AAW7SU82_BURVI</name>
<proteinExistence type="predicted"/>
<keyword evidence="3" id="KW-1185">Reference proteome</keyword>
<dbReference type="RefSeq" id="WP_124259904.1">
    <property type="nucleotide sequence ID" value="NZ_BGKC01000002.1"/>
</dbReference>
<dbReference type="EMBL" id="JADVKH010000050">
    <property type="protein sequence ID" value="MBJ9689444.1"/>
    <property type="molecule type" value="Genomic_DNA"/>
</dbReference>